<evidence type="ECO:0008006" key="3">
    <source>
        <dbReference type="Google" id="ProtNLM"/>
    </source>
</evidence>
<dbReference type="AlphaFoldDB" id="K1YY93"/>
<dbReference type="EMBL" id="AMFJ01034070">
    <property type="protein sequence ID" value="EKD30389.1"/>
    <property type="molecule type" value="Genomic_DNA"/>
</dbReference>
<gene>
    <name evidence="2" type="ORF">ACD_78C00070G0005</name>
</gene>
<dbReference type="Pfam" id="PF05016">
    <property type="entry name" value="ParE_toxin"/>
    <property type="match status" value="1"/>
</dbReference>
<dbReference type="InterPro" id="IPR007712">
    <property type="entry name" value="RelE/ParE_toxin"/>
</dbReference>
<sequence length="91" mass="11189">MYKIKILSRAIDSITSIVDYIAKDNLFYANQVQDYIYKSIRLLEEYPFIWPELDKKYRSIVESKYKFKIVYRISGKTVFIVWIYREQKSWK</sequence>
<protein>
    <recommendedName>
        <fullName evidence="3">Plasmid stabilization system</fullName>
    </recommendedName>
</protein>
<proteinExistence type="predicted"/>
<name>K1YY93_9BACT</name>
<comment type="caution">
    <text evidence="2">The sequence shown here is derived from an EMBL/GenBank/DDBJ whole genome shotgun (WGS) entry which is preliminary data.</text>
</comment>
<accession>K1YY93</accession>
<dbReference type="Gene3D" id="3.30.2310.20">
    <property type="entry name" value="RelE-like"/>
    <property type="match status" value="1"/>
</dbReference>
<keyword evidence="1" id="KW-1277">Toxin-antitoxin system</keyword>
<reference evidence="2" key="1">
    <citation type="journal article" date="2012" name="Science">
        <title>Fermentation, hydrogen, and sulfur metabolism in multiple uncultivated bacterial phyla.</title>
        <authorList>
            <person name="Wrighton K.C."/>
            <person name="Thomas B.C."/>
            <person name="Sharon I."/>
            <person name="Miller C.S."/>
            <person name="Castelle C.J."/>
            <person name="VerBerkmoes N.C."/>
            <person name="Wilkins M.J."/>
            <person name="Hettich R.L."/>
            <person name="Lipton M.S."/>
            <person name="Williams K.H."/>
            <person name="Long P.E."/>
            <person name="Banfield J.F."/>
        </authorList>
    </citation>
    <scope>NUCLEOTIDE SEQUENCE [LARGE SCALE GENOMIC DNA]</scope>
</reference>
<organism evidence="2">
    <name type="scientific">uncultured bacterium</name>
    <name type="common">gcode 4</name>
    <dbReference type="NCBI Taxonomy" id="1234023"/>
    <lineage>
        <taxon>Bacteria</taxon>
        <taxon>environmental samples</taxon>
    </lineage>
</organism>
<dbReference type="InterPro" id="IPR035093">
    <property type="entry name" value="RelE/ParE_toxin_dom_sf"/>
</dbReference>
<evidence type="ECO:0000313" key="2">
    <source>
        <dbReference type="EMBL" id="EKD30389.1"/>
    </source>
</evidence>
<evidence type="ECO:0000256" key="1">
    <source>
        <dbReference type="ARBA" id="ARBA00022649"/>
    </source>
</evidence>